<sequence length="119" mass="13041">MAGKEWFGTDRTTLTWYPSIAADKCTQCGLCLLTCGAGVFGFSSSKKTYSVINPGNCTLGCTTCGKVCPEDAISFPEESRTFMHNIIKKGKIFTKVKQALQVRLEKFPDHELHGTGVVR</sequence>
<evidence type="ECO:0000256" key="3">
    <source>
        <dbReference type="ARBA" id="ARBA00023004"/>
    </source>
</evidence>
<dbReference type="PROSITE" id="PS51379">
    <property type="entry name" value="4FE4S_FER_2"/>
    <property type="match status" value="2"/>
</dbReference>
<dbReference type="AlphaFoldDB" id="A0A7C3EJP2"/>
<dbReference type="InterPro" id="IPR017896">
    <property type="entry name" value="4Fe4S_Fe-S-bd"/>
</dbReference>
<evidence type="ECO:0000256" key="2">
    <source>
        <dbReference type="ARBA" id="ARBA00022723"/>
    </source>
</evidence>
<keyword evidence="4" id="KW-0411">Iron-sulfur</keyword>
<keyword evidence="2" id="KW-0479">Metal-binding</keyword>
<keyword evidence="3" id="KW-0408">Iron</keyword>
<organism evidence="6">
    <name type="scientific">Gracilinema caldarium</name>
    <dbReference type="NCBI Taxonomy" id="215591"/>
    <lineage>
        <taxon>Bacteria</taxon>
        <taxon>Pseudomonadati</taxon>
        <taxon>Spirochaetota</taxon>
        <taxon>Spirochaetia</taxon>
        <taxon>Spirochaetales</taxon>
        <taxon>Breznakiellaceae</taxon>
        <taxon>Gracilinema</taxon>
    </lineage>
</organism>
<gene>
    <name evidence="6" type="ORF">ENS59_03945</name>
</gene>
<dbReference type="Gene3D" id="3.30.70.20">
    <property type="match status" value="1"/>
</dbReference>
<evidence type="ECO:0000256" key="1">
    <source>
        <dbReference type="ARBA" id="ARBA00022485"/>
    </source>
</evidence>
<dbReference type="InterPro" id="IPR017900">
    <property type="entry name" value="4Fe4S_Fe_S_CS"/>
</dbReference>
<dbReference type="PANTHER" id="PTHR43687">
    <property type="entry name" value="ADENYLYLSULFATE REDUCTASE, BETA SUBUNIT"/>
    <property type="match status" value="1"/>
</dbReference>
<proteinExistence type="predicted"/>
<feature type="domain" description="4Fe-4S ferredoxin-type" evidence="5">
    <location>
        <begin position="48"/>
        <end position="78"/>
    </location>
</feature>
<dbReference type="EMBL" id="DSVL01000122">
    <property type="protein sequence ID" value="HFH28649.1"/>
    <property type="molecule type" value="Genomic_DNA"/>
</dbReference>
<comment type="caution">
    <text evidence="6">The sequence shown here is derived from an EMBL/GenBank/DDBJ whole genome shotgun (WGS) entry which is preliminary data.</text>
</comment>
<evidence type="ECO:0000313" key="6">
    <source>
        <dbReference type="EMBL" id="HFH28649.1"/>
    </source>
</evidence>
<evidence type="ECO:0000259" key="5">
    <source>
        <dbReference type="PROSITE" id="PS51379"/>
    </source>
</evidence>
<dbReference type="GO" id="GO:0051539">
    <property type="term" value="F:4 iron, 4 sulfur cluster binding"/>
    <property type="evidence" value="ECO:0007669"/>
    <property type="project" value="UniProtKB-KW"/>
</dbReference>
<dbReference type="PROSITE" id="PS00198">
    <property type="entry name" value="4FE4S_FER_1"/>
    <property type="match status" value="1"/>
</dbReference>
<evidence type="ECO:0000256" key="4">
    <source>
        <dbReference type="ARBA" id="ARBA00023014"/>
    </source>
</evidence>
<accession>A0A7C3EJP2</accession>
<reference evidence="6" key="1">
    <citation type="journal article" date="2020" name="mSystems">
        <title>Genome- and Community-Level Interaction Insights into Carbon Utilization and Element Cycling Functions of Hydrothermarchaeota in Hydrothermal Sediment.</title>
        <authorList>
            <person name="Zhou Z."/>
            <person name="Liu Y."/>
            <person name="Xu W."/>
            <person name="Pan J."/>
            <person name="Luo Z.H."/>
            <person name="Li M."/>
        </authorList>
    </citation>
    <scope>NUCLEOTIDE SEQUENCE [LARGE SCALE GENOMIC DNA]</scope>
    <source>
        <strain evidence="6">SpSt-503</strain>
    </source>
</reference>
<keyword evidence="1" id="KW-0004">4Fe-4S</keyword>
<feature type="domain" description="4Fe-4S ferredoxin-type" evidence="5">
    <location>
        <begin position="16"/>
        <end position="45"/>
    </location>
</feature>
<dbReference type="SUPFAM" id="SSF54862">
    <property type="entry name" value="4Fe-4S ferredoxins"/>
    <property type="match status" value="1"/>
</dbReference>
<dbReference type="GO" id="GO:0046872">
    <property type="term" value="F:metal ion binding"/>
    <property type="evidence" value="ECO:0007669"/>
    <property type="project" value="UniProtKB-KW"/>
</dbReference>
<dbReference type="Pfam" id="PF12838">
    <property type="entry name" value="Fer4_7"/>
    <property type="match status" value="1"/>
</dbReference>
<dbReference type="PANTHER" id="PTHR43687:SF2">
    <property type="entry name" value="FERREDOXIN 3"/>
    <property type="match status" value="1"/>
</dbReference>
<protein>
    <submittedName>
        <fullName evidence="6">Ferredoxin family protein</fullName>
    </submittedName>
</protein>
<dbReference type="InterPro" id="IPR050572">
    <property type="entry name" value="Fe-S_Ferredoxin"/>
</dbReference>
<name>A0A7C3EJP2_9SPIR</name>